<reference evidence="6" key="1">
    <citation type="journal article" date="2019" name="Viruses">
        <title>Viromics Reveal a Number of Novel RNA Viruses in Swedish Mosquitoes.</title>
        <authorList>
            <person name="Oehlund P."/>
            <person name="Hayer J."/>
            <person name="Lunden H."/>
            <person name="Hesson J.C."/>
            <person name="Blomstroem A.-L."/>
        </authorList>
    </citation>
    <scope>NUCLEOTIDE SEQUENCE</scope>
    <source>
        <strain evidence="6">SW12</strain>
    </source>
</reference>
<evidence type="ECO:0000256" key="1">
    <source>
        <dbReference type="ARBA" id="ARBA00004328"/>
    </source>
</evidence>
<feature type="compositionally biased region" description="Basic residues" evidence="5">
    <location>
        <begin position="21"/>
        <end position="36"/>
    </location>
</feature>
<reference evidence="6" key="2">
    <citation type="submission" date="2019-09" db="EMBL/GenBank/DDBJ databases">
        <authorList>
            <person name="Ohlund P."/>
            <person name="Hayer J."/>
            <person name="Lunden H."/>
            <person name="Hesson J.C."/>
            <person name="Blomstrom A.-L."/>
        </authorList>
    </citation>
    <scope>NUCLEOTIDE SEQUENCE</scope>
    <source>
        <strain evidence="6">SW12</strain>
    </source>
</reference>
<evidence type="ECO:0000256" key="3">
    <source>
        <dbReference type="ARBA" id="ARBA00019859"/>
    </source>
</evidence>
<proteinExistence type="inferred from homology"/>
<feature type="region of interest" description="Disordered" evidence="5">
    <location>
        <begin position="1"/>
        <end position="44"/>
    </location>
</feature>
<keyword evidence="4" id="KW-0946">Virion</keyword>
<dbReference type="EMBL" id="MN513380">
    <property type="protein sequence ID" value="QGA87331.1"/>
    <property type="molecule type" value="Genomic_RNA"/>
</dbReference>
<sequence length="352" mass="37907">MPRNNKGKTSAAASRPAQPRKSNRRPQRQRGPRRPRAQQPIDGDVAFTTYNVSEPLSPIVVPSDSAMGTLLYAEECNPARLGEILRAQASQSQSWRGDYVFKMRVNGSVNAKNYAIARWLPDADKSKLPLNKDRLWKYVRGTAQDDHRPDRAFVKYNIISETNRNSSFSVRASWKGTFNPKKPIDDTDPSERSLGLFVIVSNGPPGEAITIDVDVHAVGKFYGPTPTPTIINSAAAVTATPTSLSTPFGVNTVVQGPGSVEATGNRLTVDSPGEYLVAIRYVGTGITAVPTIIFTNMTPSTPLAGALTISPTSATDVFRIIVPTAGTMSFGPISATTFTSITVRIAPYTVAV</sequence>
<evidence type="ECO:0000313" key="6">
    <source>
        <dbReference type="EMBL" id="QGA87331.1"/>
    </source>
</evidence>
<comment type="subcellular location">
    <subcellularLocation>
        <location evidence="1">Virion</location>
    </subcellularLocation>
</comment>
<accession>A0A5Q0V0Q8</accession>
<evidence type="ECO:0000256" key="5">
    <source>
        <dbReference type="SAM" id="MobiDB-lite"/>
    </source>
</evidence>
<evidence type="ECO:0000256" key="2">
    <source>
        <dbReference type="ARBA" id="ARBA00008815"/>
    </source>
</evidence>
<comment type="similarity">
    <text evidence="2">Belongs to the peptidase A6 family.</text>
</comment>
<protein>
    <recommendedName>
        <fullName evidence="3">Capsid protein alpha</fullName>
    </recommendedName>
</protein>
<evidence type="ECO:0000256" key="4">
    <source>
        <dbReference type="ARBA" id="ARBA00022844"/>
    </source>
</evidence>
<dbReference type="GO" id="GO:0044423">
    <property type="term" value="C:virion component"/>
    <property type="evidence" value="ECO:0007669"/>
    <property type="project" value="UniProtKB-KW"/>
</dbReference>
<name>A0A5Q0V0Q8_9VIRU</name>
<organism evidence="6">
    <name type="scientific">Hammarskog noda-like virus</name>
    <dbReference type="NCBI Taxonomy" id="2665439"/>
    <lineage>
        <taxon>Viruses</taxon>
        <taxon>Riboviria</taxon>
        <taxon>Orthornavirae</taxon>
        <taxon>Kitrinoviricota</taxon>
        <taxon>Magsaviricetes</taxon>
        <taxon>Nodamuvirales</taxon>
        <taxon>Nodaviridae</taxon>
    </lineage>
</organism>
<dbReference type="InterPro" id="IPR029053">
    <property type="entry name" value="Viral_coat"/>
</dbReference>
<dbReference type="Gene3D" id="2.60.120.20">
    <property type="match status" value="1"/>
</dbReference>